<dbReference type="SUPFAM" id="SSF56235">
    <property type="entry name" value="N-terminal nucleophile aminohydrolases (Ntn hydrolases)"/>
    <property type="match status" value="1"/>
</dbReference>
<dbReference type="Gene3D" id="1.10.1400.10">
    <property type="match status" value="1"/>
</dbReference>
<gene>
    <name evidence="4" type="ORF">ACFSJU_01140</name>
</gene>
<dbReference type="Gene3D" id="2.30.120.10">
    <property type="match status" value="1"/>
</dbReference>
<dbReference type="InterPro" id="IPR029055">
    <property type="entry name" value="Ntn_hydrolases_N"/>
</dbReference>
<name>A0ABW4ZG26_9SPHI</name>
<proteinExistence type="inferred from homology"/>
<organism evidence="4 5">
    <name type="scientific">Paradesertivirga mongoliensis</name>
    <dbReference type="NCBI Taxonomy" id="2100740"/>
    <lineage>
        <taxon>Bacteria</taxon>
        <taxon>Pseudomonadati</taxon>
        <taxon>Bacteroidota</taxon>
        <taxon>Sphingobacteriia</taxon>
        <taxon>Sphingobacteriales</taxon>
        <taxon>Sphingobacteriaceae</taxon>
        <taxon>Paradesertivirga</taxon>
    </lineage>
</organism>
<evidence type="ECO:0000313" key="5">
    <source>
        <dbReference type="Proteomes" id="UP001597387"/>
    </source>
</evidence>
<comment type="similarity">
    <text evidence="1">Belongs to the peptidase S45 family.</text>
</comment>
<dbReference type="PIRSF" id="PIRSF001227">
    <property type="entry name" value="Pen_acylase"/>
    <property type="match status" value="1"/>
</dbReference>
<dbReference type="RefSeq" id="WP_255905280.1">
    <property type="nucleotide sequence ID" value="NZ_JAFMZO010000005.1"/>
</dbReference>
<sequence>MNKTKAIISLLFSLGLFFVLNTKIGSVPPVGKFLDPFAGFWKNAENREIRGGALKLAGLRDEVQIVFDEHQVAHIFATNDHDLYFAQGYITARDRLWQLDFQTRFAAGRLSEVVGEKALELDKYQRRLGMSYGAENMVKELERHPRIKAMATAYAAGINAYISALRPEDYPIEFKILDYSPEKWTILNTGLLLKLMSATLAGGSDEFYMSNVLNRFGAEAVNDLFPDYPFRNEPIIPAGTDWNFKPLQTVPLSIVPDDKTRIHTRQKEEGTGSNNWAISGSKTASGFPLLANDPHLDLTLPAIWHQIQLNAPGINAYGVSIPGAPGIVIGFNQKVAWGVTNVGADVLDWYQIKFRSKEHKAYLHDRQWKPVKLRLEKIRIRGGKTVVDTVFYTHHGPVVYLTRPNFAKANNIPEGYALRWVAHDPSVDIATFYYLNRASNYTDYRKALSYYIAPAQNFVFASNENDISITPNGYFPLKSPGHGKFLLDGTTSSTDWKDRIPFEHNPTAKNPSGGFLSSANQNPTDSSYPYYLNWEFAGYERGNRINTRLAAMKTATADSLRTLQNDNYSVLAKNVVPTMLNLVNKEKLNATEREAFNIIEKWNYHFDATEIGASIFEIWQKEAYNKVWDEFSDPKLPMRLPNRDRTVQLLLKEPESVWFDNISTSKKENRNDIIHDAFRFSVDSLQRKFGLIGKNWQWGMVKHSHVPHLAKIAGFGSRMIFNGGSKTSINALNESNGPSWRMIVALGKIPSGYGVFPGGQSGNPGSFYYDDMINTWERGQLNELLFLNSPTDRDKRIRARLTLKNKH</sequence>
<dbReference type="PANTHER" id="PTHR34218">
    <property type="entry name" value="PEPTIDASE S45 PENICILLIN AMIDASE"/>
    <property type="match status" value="1"/>
</dbReference>
<dbReference type="InterPro" id="IPR014395">
    <property type="entry name" value="Pen/GL7ACA/AHL_acylase"/>
</dbReference>
<keyword evidence="5" id="KW-1185">Reference proteome</keyword>
<accession>A0ABW4ZG26</accession>
<dbReference type="EMBL" id="JBHUHZ010000001">
    <property type="protein sequence ID" value="MFD2160978.1"/>
    <property type="molecule type" value="Genomic_DNA"/>
</dbReference>
<dbReference type="InterPro" id="IPR043147">
    <property type="entry name" value="Penicillin_amidase_A-knob"/>
</dbReference>
<evidence type="ECO:0000313" key="4">
    <source>
        <dbReference type="EMBL" id="MFD2160978.1"/>
    </source>
</evidence>
<dbReference type="Proteomes" id="UP001597387">
    <property type="component" value="Unassembled WGS sequence"/>
</dbReference>
<keyword evidence="2" id="KW-0378">Hydrolase</keyword>
<evidence type="ECO:0000256" key="1">
    <source>
        <dbReference type="ARBA" id="ARBA00006586"/>
    </source>
</evidence>
<protein>
    <submittedName>
        <fullName evidence="4">Penicillin acylase family protein</fullName>
    </submittedName>
</protein>
<reference evidence="5" key="1">
    <citation type="journal article" date="2019" name="Int. J. Syst. Evol. Microbiol.">
        <title>The Global Catalogue of Microorganisms (GCM) 10K type strain sequencing project: providing services to taxonomists for standard genome sequencing and annotation.</title>
        <authorList>
            <consortium name="The Broad Institute Genomics Platform"/>
            <consortium name="The Broad Institute Genome Sequencing Center for Infectious Disease"/>
            <person name="Wu L."/>
            <person name="Ma J."/>
        </authorList>
    </citation>
    <scope>NUCLEOTIDE SEQUENCE [LARGE SCALE GENOMIC DNA]</scope>
    <source>
        <strain evidence="5">KCTC 42217</strain>
    </source>
</reference>
<dbReference type="Gene3D" id="3.60.20.10">
    <property type="entry name" value="Glutamine Phosphoribosylpyrophosphate, subunit 1, domain 1"/>
    <property type="match status" value="1"/>
</dbReference>
<comment type="caution">
    <text evidence="4">The sequence shown here is derived from an EMBL/GenBank/DDBJ whole genome shotgun (WGS) entry which is preliminary data.</text>
</comment>
<evidence type="ECO:0000256" key="3">
    <source>
        <dbReference type="ARBA" id="ARBA00023145"/>
    </source>
</evidence>
<evidence type="ECO:0000256" key="2">
    <source>
        <dbReference type="ARBA" id="ARBA00022801"/>
    </source>
</evidence>
<dbReference type="InterPro" id="IPR002692">
    <property type="entry name" value="S45"/>
</dbReference>
<dbReference type="CDD" id="cd03747">
    <property type="entry name" value="Ntn_PGA_like"/>
    <property type="match status" value="1"/>
</dbReference>
<dbReference type="Gene3D" id="1.10.439.10">
    <property type="entry name" value="Penicillin Amidohydrolase, domain 1"/>
    <property type="match status" value="1"/>
</dbReference>
<keyword evidence="3" id="KW-0865">Zymogen</keyword>
<dbReference type="InterPro" id="IPR023343">
    <property type="entry name" value="Penicillin_amidase_dom1"/>
</dbReference>
<dbReference type="Pfam" id="PF01804">
    <property type="entry name" value="Penicil_amidase"/>
    <property type="match status" value="1"/>
</dbReference>
<dbReference type="PANTHER" id="PTHR34218:SF4">
    <property type="entry name" value="ACYL-HOMOSERINE LACTONE ACYLASE QUIP"/>
    <property type="match status" value="1"/>
</dbReference>
<dbReference type="InterPro" id="IPR043146">
    <property type="entry name" value="Penicillin_amidase_N_B-knob"/>
</dbReference>